<dbReference type="Proteomes" id="UP000037179">
    <property type="component" value="Unassembled WGS sequence"/>
</dbReference>
<feature type="transmembrane region" description="Helical" evidence="1">
    <location>
        <begin position="152"/>
        <end position="176"/>
    </location>
</feature>
<feature type="transmembrane region" description="Helical" evidence="1">
    <location>
        <begin position="88"/>
        <end position="107"/>
    </location>
</feature>
<keyword evidence="4" id="KW-1185">Reference proteome</keyword>
<evidence type="ECO:0000313" key="2">
    <source>
        <dbReference type="EMBL" id="APA99197.1"/>
    </source>
</evidence>
<name>A0ABC9YN19_9NOCA</name>
<evidence type="ECO:0000313" key="3">
    <source>
        <dbReference type="EMBL" id="GAP26685.1"/>
    </source>
</evidence>
<sequence length="272" mass="30171">MGTLQLMDFSLWTCAARGHETYAPTEPELAARLHVATPAGEAWRCLRCGDFVPGEPRGGGHADDAPEVPRGRLLRDRIIMRLLAAERVGRALVLVLLGAGVLTLRGSREQWKANWDKDLPLIRQLADQIGFNPDHSKIIRGIDKAFTFSPTVLTWVAVALFAYATIQLVEAVGLWLVKRWGEYFAVIATSIFLPLEIYELTEKITFLRAAALIVNLAAVIWLLWSKSLFGLNGGAAKYYAEHHSESLMTVERAAVAAQSEQLTEKIGTRRTH</sequence>
<evidence type="ECO:0000313" key="4">
    <source>
        <dbReference type="Proteomes" id="UP000037179"/>
    </source>
</evidence>
<feature type="transmembrane region" description="Helical" evidence="1">
    <location>
        <begin position="183"/>
        <end position="200"/>
    </location>
</feature>
<dbReference type="Pfam" id="PF09900">
    <property type="entry name" value="DUF2127"/>
    <property type="match status" value="1"/>
</dbReference>
<evidence type="ECO:0000256" key="1">
    <source>
        <dbReference type="SAM" id="Phobius"/>
    </source>
</evidence>
<dbReference type="AlphaFoldDB" id="A0ABC9YN19"/>
<reference evidence="3 4" key="2">
    <citation type="journal article" date="2016" name="Genome Announc.">
        <title>Draft Genome Sequence of Erythromycin- and Oxytetracycline-Sensitive Nocardia seriolae Strain U-1 (NBRC 110359).</title>
        <authorList>
            <person name="Imajoh M."/>
            <person name="Sukeda M."/>
            <person name="Shimizu M."/>
            <person name="Yamane J."/>
            <person name="Ohnishi K."/>
            <person name="Oshima S."/>
        </authorList>
    </citation>
    <scope>NUCLEOTIDE SEQUENCE [LARGE SCALE GENOMIC DNA]</scope>
    <source>
        <strain evidence="3 4">U-1</strain>
    </source>
</reference>
<evidence type="ECO:0000313" key="5">
    <source>
        <dbReference type="Proteomes" id="UP000180166"/>
    </source>
</evidence>
<reference evidence="4" key="1">
    <citation type="submission" date="2015-07" db="EMBL/GenBank/DDBJ databases">
        <title>Nocardia seriolae U-1 whole genome shotgun sequence.</title>
        <authorList>
            <person name="Imajoh M."/>
            <person name="Fukumoto Y."/>
            <person name="Sukeda M."/>
            <person name="Yamane J."/>
            <person name="Yamasaki K."/>
            <person name="Shimizu M."/>
            <person name="Ohnishi K."/>
            <person name="Oshima S."/>
        </authorList>
    </citation>
    <scope>NUCLEOTIDE SEQUENCE [LARGE SCALE GENOMIC DNA]</scope>
    <source>
        <strain evidence="4">U-1</strain>
    </source>
</reference>
<dbReference type="InterPro" id="IPR021125">
    <property type="entry name" value="DUF2127"/>
</dbReference>
<organism evidence="3 4">
    <name type="scientific">Nocardia seriolae</name>
    <dbReference type="NCBI Taxonomy" id="37332"/>
    <lineage>
        <taxon>Bacteria</taxon>
        <taxon>Bacillati</taxon>
        <taxon>Actinomycetota</taxon>
        <taxon>Actinomycetes</taxon>
        <taxon>Mycobacteriales</taxon>
        <taxon>Nocardiaceae</taxon>
        <taxon>Nocardia</taxon>
    </lineage>
</organism>
<accession>A0ABC9YN19</accession>
<dbReference type="Proteomes" id="UP000180166">
    <property type="component" value="Chromosome"/>
</dbReference>
<keyword evidence="1" id="KW-1133">Transmembrane helix</keyword>
<dbReference type="EMBL" id="BBYQ01000008">
    <property type="protein sequence ID" value="GAP26685.1"/>
    <property type="molecule type" value="Genomic_DNA"/>
</dbReference>
<feature type="transmembrane region" description="Helical" evidence="1">
    <location>
        <begin position="206"/>
        <end position="224"/>
    </location>
</feature>
<protein>
    <recommendedName>
        <fullName evidence="6">DUF2127 domain-containing protein</fullName>
    </recommendedName>
</protein>
<keyword evidence="1" id="KW-0812">Transmembrane</keyword>
<dbReference type="KEGG" id="nsr:NS506_05151"/>
<reference evidence="2 5" key="3">
    <citation type="submission" date="2016-10" db="EMBL/GenBank/DDBJ databases">
        <title>Genome sequence of Nocardia seriolae strain EM150506, isolated from Anguila japonica.</title>
        <authorList>
            <person name="Han H.-J."/>
        </authorList>
    </citation>
    <scope>NUCLEOTIDE SEQUENCE [LARGE SCALE GENOMIC DNA]</scope>
    <source>
        <strain evidence="2 5">EM150506</strain>
    </source>
</reference>
<dbReference type="EMBL" id="CP017839">
    <property type="protein sequence ID" value="APA99197.1"/>
    <property type="molecule type" value="Genomic_DNA"/>
</dbReference>
<evidence type="ECO:0008006" key="6">
    <source>
        <dbReference type="Google" id="ProtNLM"/>
    </source>
</evidence>
<gene>
    <name evidence="2" type="ORF">NS506_05151</name>
    <name evidence="3" type="ORF">NSK11_contig00008-0056</name>
</gene>
<proteinExistence type="predicted"/>
<keyword evidence="1" id="KW-0472">Membrane</keyword>